<dbReference type="PRINTS" id="PR00080">
    <property type="entry name" value="SDRFAMILY"/>
</dbReference>
<gene>
    <name evidence="5" type="ordered locus">MODMU_4232</name>
</gene>
<keyword evidence="6" id="KW-1185">Reference proteome</keyword>
<evidence type="ECO:0000313" key="6">
    <source>
        <dbReference type="Proteomes" id="UP000006461"/>
    </source>
</evidence>
<dbReference type="PANTHER" id="PTHR43976">
    <property type="entry name" value="SHORT CHAIN DEHYDROGENASE"/>
    <property type="match status" value="1"/>
</dbReference>
<dbReference type="Gene3D" id="3.40.50.720">
    <property type="entry name" value="NAD(P)-binding Rossmann-like Domain"/>
    <property type="match status" value="1"/>
</dbReference>
<dbReference type="InterPro" id="IPR002347">
    <property type="entry name" value="SDR_fam"/>
</dbReference>
<accession>I4F1W6</accession>
<dbReference type="OrthoDB" id="9792003at2"/>
<dbReference type="AlphaFoldDB" id="I4F1W6"/>
<evidence type="ECO:0000256" key="1">
    <source>
        <dbReference type="ARBA" id="ARBA00006484"/>
    </source>
</evidence>
<dbReference type="eggNOG" id="COG4221">
    <property type="taxonomic scope" value="Bacteria"/>
</dbReference>
<dbReference type="SUPFAM" id="SSF51735">
    <property type="entry name" value="NAD(P)-binding Rossmann-fold domains"/>
    <property type="match status" value="1"/>
</dbReference>
<dbReference type="Proteomes" id="UP000006461">
    <property type="component" value="Chromosome"/>
</dbReference>
<dbReference type="EMBL" id="FO203431">
    <property type="protein sequence ID" value="CCH89629.1"/>
    <property type="molecule type" value="Genomic_DNA"/>
</dbReference>
<evidence type="ECO:0000256" key="3">
    <source>
        <dbReference type="RuleBase" id="RU000363"/>
    </source>
</evidence>
<feature type="domain" description="Ketoreductase" evidence="4">
    <location>
        <begin position="3"/>
        <end position="189"/>
    </location>
</feature>
<dbReference type="PANTHER" id="PTHR43976:SF16">
    <property type="entry name" value="SHORT-CHAIN DEHYDROGENASE_REDUCTASE FAMILY PROTEIN"/>
    <property type="match status" value="1"/>
</dbReference>
<evidence type="ECO:0000256" key="2">
    <source>
        <dbReference type="ARBA" id="ARBA00023002"/>
    </source>
</evidence>
<proteinExistence type="inferred from homology"/>
<dbReference type="NCBIfam" id="NF006114">
    <property type="entry name" value="PRK08263.1"/>
    <property type="match status" value="1"/>
</dbReference>
<dbReference type="SMART" id="SM00822">
    <property type="entry name" value="PKS_KR"/>
    <property type="match status" value="1"/>
</dbReference>
<dbReference type="KEGG" id="mmar:MODMU_4232"/>
<dbReference type="InterPro" id="IPR057326">
    <property type="entry name" value="KR_dom"/>
</dbReference>
<dbReference type="InterPro" id="IPR051911">
    <property type="entry name" value="SDR_oxidoreductase"/>
</dbReference>
<dbReference type="Pfam" id="PF00106">
    <property type="entry name" value="adh_short"/>
    <property type="match status" value="1"/>
</dbReference>
<reference evidence="5 6" key="1">
    <citation type="journal article" date="2012" name="J. Bacteriol.">
        <title>Genome Sequence of Radiation-Resistant Modestobacter marinus Strain BC501, a Representative Actinobacterium That Thrives on Calcareous Stone Surfaces.</title>
        <authorList>
            <person name="Normand P."/>
            <person name="Gury J."/>
            <person name="Pujic P."/>
            <person name="Chouaia B."/>
            <person name="Crotti E."/>
            <person name="Brusetti L."/>
            <person name="Daffonchio D."/>
            <person name="Vacherie B."/>
            <person name="Barbe V."/>
            <person name="Medigue C."/>
            <person name="Calteau A."/>
            <person name="Ghodhbane-Gtari F."/>
            <person name="Essoussi I."/>
            <person name="Nouioui I."/>
            <person name="Abbassi-Ghozzi I."/>
            <person name="Gtari M."/>
        </authorList>
    </citation>
    <scope>NUCLEOTIDE SEQUENCE [LARGE SCALE GENOMIC DNA]</scope>
    <source>
        <strain evidence="6">BC 501</strain>
    </source>
</reference>
<name>I4F1W6_MODI5</name>
<dbReference type="CDD" id="cd05374">
    <property type="entry name" value="17beta-HSD-like_SDR_c"/>
    <property type="match status" value="1"/>
</dbReference>
<comment type="similarity">
    <text evidence="1 3">Belongs to the short-chain dehydrogenases/reductases (SDR) family.</text>
</comment>
<dbReference type="GO" id="GO:0016491">
    <property type="term" value="F:oxidoreductase activity"/>
    <property type="evidence" value="ECO:0007669"/>
    <property type="project" value="UniProtKB-KW"/>
</dbReference>
<keyword evidence="2" id="KW-0560">Oxidoreductase</keyword>
<dbReference type="OMA" id="VWEAYNI"/>
<dbReference type="HOGENOM" id="CLU_010194_2_9_11"/>
<sequence length="286" mass="30045">MTRTWLVTGSSRGLGRALATAALEAGDTVLATARDPEQLSELTHRFGDRVRAVALDVTDPAAVDAAVQAAVDTFGRLDVVANNAGHADSAPIEQTTEEAFRDQLETNLHGVIRVTRAALPVFRRQRSGHFLQFSSIGGRVGGTPGLAAYQTAKAGVEAFSEVLHAEVAPLGIAVTIVEPGAFRTDWGGASMRLAEVAPDYAATVGRVHAQRRQLDGRQPGDPARAAQVLLDVVAAEEPPLRLLLGSDAVQLAERSSRARAREAAVWAGVSRSTDFDGITSLAGLTA</sequence>
<protein>
    <submittedName>
        <fullName evidence="5">Short chain dehydrogenase</fullName>
    </submittedName>
</protein>
<dbReference type="NCBIfam" id="NF004824">
    <property type="entry name" value="PRK06180.1"/>
    <property type="match status" value="1"/>
</dbReference>
<dbReference type="InterPro" id="IPR036291">
    <property type="entry name" value="NAD(P)-bd_dom_sf"/>
</dbReference>
<organism evidence="5 6">
    <name type="scientific">Modestobacter italicus (strain DSM 44449 / CECT 9708 / BC 501)</name>
    <dbReference type="NCBI Taxonomy" id="2732864"/>
    <lineage>
        <taxon>Bacteria</taxon>
        <taxon>Bacillati</taxon>
        <taxon>Actinomycetota</taxon>
        <taxon>Actinomycetes</taxon>
        <taxon>Geodermatophilales</taxon>
        <taxon>Geodermatophilaceae</taxon>
        <taxon>Modestobacter</taxon>
    </lineage>
</organism>
<evidence type="ECO:0000259" key="4">
    <source>
        <dbReference type="SMART" id="SM00822"/>
    </source>
</evidence>
<dbReference type="STRING" id="477641.MODMU_4232"/>
<evidence type="ECO:0000313" key="5">
    <source>
        <dbReference type="EMBL" id="CCH89629.1"/>
    </source>
</evidence>
<dbReference type="PRINTS" id="PR00081">
    <property type="entry name" value="GDHRDH"/>
</dbReference>